<dbReference type="InterPro" id="IPR057475">
    <property type="entry name" value="CUT_C"/>
</dbReference>
<keyword evidence="11" id="KW-1185">Reference proteome</keyword>
<dbReference type="WBParaSite" id="SMUV_0000719301-mRNA-1">
    <property type="protein sequence ID" value="SMUV_0000719301-mRNA-1"/>
    <property type="gene ID" value="SMUV_0000719301"/>
</dbReference>
<evidence type="ECO:0000256" key="1">
    <source>
        <dbReference type="ARBA" id="ARBA00004251"/>
    </source>
</evidence>
<name>A0A0N5AR60_9BILA</name>
<protein>
    <submittedName>
        <fullName evidence="12">ZP domain-containing protein</fullName>
    </submittedName>
</protein>
<dbReference type="Proteomes" id="UP000046393">
    <property type="component" value="Unplaced"/>
</dbReference>
<dbReference type="Pfam" id="PF25301">
    <property type="entry name" value="CUT_C"/>
    <property type="match status" value="1"/>
</dbReference>
<dbReference type="InterPro" id="IPR056953">
    <property type="entry name" value="CUT_N"/>
</dbReference>
<feature type="region of interest" description="Disordered" evidence="8">
    <location>
        <begin position="336"/>
        <end position="355"/>
    </location>
</feature>
<keyword evidence="7 9" id="KW-0472">Membrane</keyword>
<feature type="domain" description="ZP" evidence="10">
    <location>
        <begin position="53"/>
        <end position="290"/>
    </location>
</feature>
<proteinExistence type="predicted"/>
<dbReference type="Gene3D" id="2.60.40.4100">
    <property type="entry name" value="Zona pellucida, ZP-C domain"/>
    <property type="match status" value="1"/>
</dbReference>
<dbReference type="STRING" id="451379.A0A0N5AR60"/>
<keyword evidence="3" id="KW-1003">Cell membrane</keyword>
<evidence type="ECO:0000256" key="8">
    <source>
        <dbReference type="SAM" id="MobiDB-lite"/>
    </source>
</evidence>
<evidence type="ECO:0000256" key="4">
    <source>
        <dbReference type="ARBA" id="ARBA00022692"/>
    </source>
</evidence>
<dbReference type="InterPro" id="IPR042235">
    <property type="entry name" value="ZP-C_dom"/>
</dbReference>
<comment type="subcellular location">
    <subcellularLocation>
        <location evidence="1">Cell membrane</location>
        <topology evidence="1">Single-pass type I membrane protein</topology>
    </subcellularLocation>
</comment>
<evidence type="ECO:0000256" key="7">
    <source>
        <dbReference type="ARBA" id="ARBA00023136"/>
    </source>
</evidence>
<keyword evidence="6 9" id="KW-1133">Transmembrane helix</keyword>
<evidence type="ECO:0000256" key="2">
    <source>
        <dbReference type="ARBA" id="ARBA00022460"/>
    </source>
</evidence>
<dbReference type="InterPro" id="IPR051962">
    <property type="entry name" value="Cuticlin"/>
</dbReference>
<evidence type="ECO:0000313" key="12">
    <source>
        <dbReference type="WBParaSite" id="SMUV_0000719301-mRNA-1"/>
    </source>
</evidence>
<evidence type="ECO:0000256" key="3">
    <source>
        <dbReference type="ARBA" id="ARBA00022475"/>
    </source>
</evidence>
<reference evidence="12" key="1">
    <citation type="submission" date="2017-02" db="UniProtKB">
        <authorList>
            <consortium name="WormBaseParasite"/>
        </authorList>
    </citation>
    <scope>IDENTIFICATION</scope>
</reference>
<dbReference type="InterPro" id="IPR001507">
    <property type="entry name" value="ZP_dom"/>
</dbReference>
<feature type="transmembrane region" description="Helical" evidence="9">
    <location>
        <begin position="21"/>
        <end position="39"/>
    </location>
</feature>
<sequence>MKKISISKYQRFFQITLSFDYILNPFAALCGSTLTVLATCLNTTPFTGTPKILCKETDLSLDIVTAKPFRGNIFVKGRAKEPSCKQSYSANNSNLYSLSLGKCGMQRLRTVNPRGVNFLVTVIVSFHPAGFITKNDRAFHVKCFYMETDKTVSSGINISTIPAIELYNEQKMPTCTYSVRRNSPNGQELTFANVGEKIYHVWECTGAEMGMIVKNCIVTNGEEKHIVLDSNGCSTDLALLSQLQYDKSLMLAYAQSQAFKYADSNQLFFTCQITLCQKAIGLCQIVTPPVCNGRRRRERRSAEIGYRSWPKLEMDVASKELLIAGLDDPPTGIAINASATDTSKTAESSSYKTYQ</sequence>
<accession>A0A0N5AR60</accession>
<evidence type="ECO:0000259" key="10">
    <source>
        <dbReference type="PROSITE" id="PS51034"/>
    </source>
</evidence>
<evidence type="ECO:0000313" key="11">
    <source>
        <dbReference type="Proteomes" id="UP000046393"/>
    </source>
</evidence>
<dbReference type="PANTHER" id="PTHR22907:SF32">
    <property type="entry name" value="ZP DOMAIN-CONTAINING PROTEIN"/>
    <property type="match status" value="1"/>
</dbReference>
<dbReference type="GO" id="GO:0005886">
    <property type="term" value="C:plasma membrane"/>
    <property type="evidence" value="ECO:0007669"/>
    <property type="project" value="UniProtKB-SubCell"/>
</dbReference>
<evidence type="ECO:0000256" key="5">
    <source>
        <dbReference type="ARBA" id="ARBA00022729"/>
    </source>
</evidence>
<dbReference type="GO" id="GO:0042302">
    <property type="term" value="F:structural constituent of cuticle"/>
    <property type="evidence" value="ECO:0007669"/>
    <property type="project" value="UniProtKB-KW"/>
</dbReference>
<keyword evidence="5" id="KW-0732">Signal</keyword>
<dbReference type="PROSITE" id="PS51034">
    <property type="entry name" value="ZP_2"/>
    <property type="match status" value="1"/>
</dbReference>
<evidence type="ECO:0000256" key="9">
    <source>
        <dbReference type="SAM" id="Phobius"/>
    </source>
</evidence>
<dbReference type="PANTHER" id="PTHR22907">
    <property type="entry name" value="GH04558P"/>
    <property type="match status" value="1"/>
</dbReference>
<keyword evidence="2" id="KW-0193">Cuticle</keyword>
<dbReference type="AlphaFoldDB" id="A0A0N5AR60"/>
<keyword evidence="4 9" id="KW-0812">Transmembrane</keyword>
<evidence type="ECO:0000256" key="6">
    <source>
        <dbReference type="ARBA" id="ARBA00022989"/>
    </source>
</evidence>
<dbReference type="Pfam" id="PF25057">
    <property type="entry name" value="CUT_N"/>
    <property type="match status" value="1"/>
</dbReference>
<feature type="compositionally biased region" description="Polar residues" evidence="8">
    <location>
        <begin position="337"/>
        <end position="355"/>
    </location>
</feature>
<organism evidence="11 12">
    <name type="scientific">Syphacia muris</name>
    <dbReference type="NCBI Taxonomy" id="451379"/>
    <lineage>
        <taxon>Eukaryota</taxon>
        <taxon>Metazoa</taxon>
        <taxon>Ecdysozoa</taxon>
        <taxon>Nematoda</taxon>
        <taxon>Chromadorea</taxon>
        <taxon>Rhabditida</taxon>
        <taxon>Spirurina</taxon>
        <taxon>Oxyuridomorpha</taxon>
        <taxon>Oxyuroidea</taxon>
        <taxon>Oxyuridae</taxon>
        <taxon>Syphacia</taxon>
    </lineage>
</organism>
<dbReference type="SMART" id="SM00241">
    <property type="entry name" value="ZP"/>
    <property type="match status" value="1"/>
</dbReference>